<dbReference type="InterPro" id="IPR008969">
    <property type="entry name" value="CarboxyPept-like_regulatory"/>
</dbReference>
<comment type="caution">
    <text evidence="2">The sequence shown here is derived from an EMBL/GenBank/DDBJ whole genome shotgun (WGS) entry which is preliminary data.</text>
</comment>
<name>A0A7V8SVS5_9BACT</name>
<evidence type="ECO:0000313" key="2">
    <source>
        <dbReference type="EMBL" id="MBA0084166.1"/>
    </source>
</evidence>
<dbReference type="EMBL" id="JACDQQ010000399">
    <property type="protein sequence ID" value="MBA0084166.1"/>
    <property type="molecule type" value="Genomic_DNA"/>
</dbReference>
<evidence type="ECO:0000259" key="1">
    <source>
        <dbReference type="Pfam" id="PF25183"/>
    </source>
</evidence>
<keyword evidence="3" id="KW-1185">Reference proteome</keyword>
<dbReference type="GO" id="GO:0015344">
    <property type="term" value="F:siderophore uptake transmembrane transporter activity"/>
    <property type="evidence" value="ECO:0007669"/>
    <property type="project" value="TreeGrafter"/>
</dbReference>
<reference evidence="2" key="1">
    <citation type="submission" date="2020-06" db="EMBL/GenBank/DDBJ databases">
        <title>Legume-microbial interactions unlock mineral nutrients during tropical forest succession.</title>
        <authorList>
            <person name="Epihov D.Z."/>
        </authorList>
    </citation>
    <scope>NUCLEOTIDE SEQUENCE [LARGE SCALE GENOMIC DNA]</scope>
    <source>
        <strain evidence="2">Pan2503</strain>
    </source>
</reference>
<dbReference type="Pfam" id="PF13620">
    <property type="entry name" value="CarboxypepD_reg"/>
    <property type="match status" value="1"/>
</dbReference>
<dbReference type="SUPFAM" id="SSF49464">
    <property type="entry name" value="Carboxypeptidase regulatory domain-like"/>
    <property type="match status" value="1"/>
</dbReference>
<dbReference type="GO" id="GO:0004180">
    <property type="term" value="F:carboxypeptidase activity"/>
    <property type="evidence" value="ECO:0007669"/>
    <property type="project" value="UniProtKB-KW"/>
</dbReference>
<dbReference type="PANTHER" id="PTHR30069:SF46">
    <property type="entry name" value="OAR PROTEIN"/>
    <property type="match status" value="1"/>
</dbReference>
<organism evidence="2 3">
    <name type="scientific">Candidatus Acidiferrum panamense</name>
    <dbReference type="NCBI Taxonomy" id="2741543"/>
    <lineage>
        <taxon>Bacteria</taxon>
        <taxon>Pseudomonadati</taxon>
        <taxon>Acidobacteriota</taxon>
        <taxon>Terriglobia</taxon>
        <taxon>Candidatus Acidiferrales</taxon>
        <taxon>Candidatus Acidiferrum</taxon>
    </lineage>
</organism>
<accession>A0A7V8SVS5</accession>
<evidence type="ECO:0000313" key="3">
    <source>
        <dbReference type="Proteomes" id="UP000567293"/>
    </source>
</evidence>
<gene>
    <name evidence="2" type="ORF">HRJ53_04150</name>
</gene>
<feature type="non-terminal residue" evidence="2">
    <location>
        <position position="363"/>
    </location>
</feature>
<dbReference type="PANTHER" id="PTHR30069">
    <property type="entry name" value="TONB-DEPENDENT OUTER MEMBRANE RECEPTOR"/>
    <property type="match status" value="1"/>
</dbReference>
<feature type="domain" description="TonB-dependent transporter Oar-like beta-barrel" evidence="1">
    <location>
        <begin position="250"/>
        <end position="321"/>
    </location>
</feature>
<sequence>MSRKNFVSLQVFAVLGILGLAYFEASAAYGQAVNATLSGKVVDSSGGSIGKASVTATNTATGFSRTVEASDAGEYTIPALAAGEYSVSAVFTGFGKQAKTVTLQVGQAAELDFTLTPGGVAEKVEVDATSELQEPTRTQVSTVITQNQIVDLPVNGREFIDFALLSPAVQIGDTTSGSTDVIVEPVTKLSFAGQNIHYNFIAVDGADDVSTASGIQRGTPPQESVQEFRVINTDYSTEFGRAVGGIVNIITRSGTNEWHGTLYEYFRNDVMDAVNLLQATGAHTLRQNQFGGAIGGPIQKDKTFLYTNYELQRRGESPFYNSAVLANIKFINELKTGVYGLPAEPSLGGVLRSNDTDNGFVRI</sequence>
<dbReference type="Gene3D" id="2.60.40.1120">
    <property type="entry name" value="Carboxypeptidase-like, regulatory domain"/>
    <property type="match status" value="1"/>
</dbReference>
<dbReference type="GO" id="GO:0044718">
    <property type="term" value="P:siderophore transmembrane transport"/>
    <property type="evidence" value="ECO:0007669"/>
    <property type="project" value="TreeGrafter"/>
</dbReference>
<dbReference type="InterPro" id="IPR039426">
    <property type="entry name" value="TonB-dep_rcpt-like"/>
</dbReference>
<dbReference type="Pfam" id="PF25183">
    <property type="entry name" value="OMP_b-brl_4"/>
    <property type="match status" value="1"/>
</dbReference>
<dbReference type="GO" id="GO:0009279">
    <property type="term" value="C:cell outer membrane"/>
    <property type="evidence" value="ECO:0007669"/>
    <property type="project" value="TreeGrafter"/>
</dbReference>
<dbReference type="InterPro" id="IPR057601">
    <property type="entry name" value="Oar-like_b-barrel"/>
</dbReference>
<protein>
    <submittedName>
        <fullName evidence="2">Carboxypeptidase regulatory-like domain-containing protein</fullName>
    </submittedName>
</protein>
<dbReference type="Proteomes" id="UP000567293">
    <property type="component" value="Unassembled WGS sequence"/>
</dbReference>
<dbReference type="SUPFAM" id="SSF56935">
    <property type="entry name" value="Porins"/>
    <property type="match status" value="1"/>
</dbReference>
<proteinExistence type="predicted"/>
<dbReference type="AlphaFoldDB" id="A0A7V8SVS5"/>